<evidence type="ECO:0000256" key="2">
    <source>
        <dbReference type="SAM" id="Phobius"/>
    </source>
</evidence>
<dbReference type="EMBL" id="UHIO01000001">
    <property type="protein sequence ID" value="SUP39791.1"/>
    <property type="molecule type" value="Genomic_DNA"/>
</dbReference>
<feature type="transmembrane region" description="Helical" evidence="2">
    <location>
        <begin position="95"/>
        <end position="116"/>
    </location>
</feature>
<gene>
    <name evidence="4" type="ORF">NCTC12020_00136</name>
</gene>
<accession>A0A380NHV9</accession>
<dbReference type="PROSITE" id="PS50903">
    <property type="entry name" value="RUBREDOXIN_LIKE"/>
    <property type="match status" value="1"/>
</dbReference>
<reference evidence="4 5" key="1">
    <citation type="submission" date="2018-06" db="EMBL/GenBank/DDBJ databases">
        <authorList>
            <consortium name="Pathogen Informatics"/>
            <person name="Doyle S."/>
        </authorList>
    </citation>
    <scope>NUCLEOTIDE SEQUENCE [LARGE SCALE GENOMIC DNA]</scope>
    <source>
        <strain evidence="4 5">NCTC12020</strain>
    </source>
</reference>
<feature type="transmembrane region" description="Helical" evidence="2">
    <location>
        <begin position="164"/>
        <end position="182"/>
    </location>
</feature>
<feature type="transmembrane region" description="Helical" evidence="2">
    <location>
        <begin position="137"/>
        <end position="158"/>
    </location>
</feature>
<dbReference type="Proteomes" id="UP000255367">
    <property type="component" value="Unassembled WGS sequence"/>
</dbReference>
<dbReference type="OrthoDB" id="9758182at2"/>
<dbReference type="SUPFAM" id="SSF57802">
    <property type="entry name" value="Rubredoxin-like"/>
    <property type="match status" value="1"/>
</dbReference>
<keyword evidence="5" id="KW-1185">Reference proteome</keyword>
<organism evidence="4 5">
    <name type="scientific">Veillonella criceti</name>
    <dbReference type="NCBI Taxonomy" id="103891"/>
    <lineage>
        <taxon>Bacteria</taxon>
        <taxon>Bacillati</taxon>
        <taxon>Bacillota</taxon>
        <taxon>Negativicutes</taxon>
        <taxon>Veillonellales</taxon>
        <taxon>Veillonellaceae</taxon>
        <taxon>Veillonella</taxon>
    </lineage>
</organism>
<proteinExistence type="predicted"/>
<dbReference type="Pfam" id="PF21349">
    <property type="entry name" value="RUBY_RBDX"/>
    <property type="match status" value="1"/>
</dbReference>
<feature type="transmembrane region" description="Helical" evidence="2">
    <location>
        <begin position="65"/>
        <end position="89"/>
    </location>
</feature>
<dbReference type="GO" id="GO:0005506">
    <property type="term" value="F:iron ion binding"/>
    <property type="evidence" value="ECO:0007669"/>
    <property type="project" value="InterPro"/>
</dbReference>
<evidence type="ECO:0000313" key="5">
    <source>
        <dbReference type="Proteomes" id="UP000255367"/>
    </source>
</evidence>
<sequence length="199" mass="21829">METKKQEEKKMQYIICRVCGYIETADKADQPCPACGFPKTVWTEYTPRKLNPTRKRLLDLHLHPIAVHFPIAGSALTVGLPILGLLVPYSLSYRLFDFAMMVCLVMPLLVLVGAISGYIGGKLRYKTTTAPVLKFKIYLSIVYFILTVIQAYVAYAYTVHAGNALIIAVLGVLASVSAAILGKKGSHLFAGLFGPYVQG</sequence>
<dbReference type="InterPro" id="IPR048574">
    <property type="entry name" value="RUBY_RBDX"/>
</dbReference>
<keyword evidence="2" id="KW-1133">Transmembrane helix</keyword>
<name>A0A380NHV9_9FIRM</name>
<keyword evidence="2" id="KW-0812">Transmembrane</keyword>
<keyword evidence="2" id="KW-0472">Membrane</keyword>
<evidence type="ECO:0000259" key="3">
    <source>
        <dbReference type="PROSITE" id="PS50903"/>
    </source>
</evidence>
<dbReference type="RefSeq" id="WP_115309416.1">
    <property type="nucleotide sequence ID" value="NZ_UHIO01000001.1"/>
</dbReference>
<dbReference type="InterPro" id="IPR024934">
    <property type="entry name" value="Rubredoxin-like_dom"/>
</dbReference>
<feature type="domain" description="Rubredoxin-like" evidence="3">
    <location>
        <begin position="11"/>
        <end position="45"/>
    </location>
</feature>
<comment type="cofactor">
    <cofactor evidence="1">
        <name>Fe(3+)</name>
        <dbReference type="ChEBI" id="CHEBI:29034"/>
    </cofactor>
</comment>
<dbReference type="Gene3D" id="2.20.28.10">
    <property type="match status" value="1"/>
</dbReference>
<evidence type="ECO:0000313" key="4">
    <source>
        <dbReference type="EMBL" id="SUP39791.1"/>
    </source>
</evidence>
<evidence type="ECO:0000256" key="1">
    <source>
        <dbReference type="ARBA" id="ARBA00001965"/>
    </source>
</evidence>
<dbReference type="AlphaFoldDB" id="A0A380NHV9"/>
<protein>
    <recommendedName>
        <fullName evidence="3">Rubredoxin-like domain-containing protein</fullName>
    </recommendedName>
</protein>